<reference evidence="3 4" key="1">
    <citation type="journal article" date="2017" name="Nature">
        <title>The Apostasia genome and the evolution of orchids.</title>
        <authorList>
            <person name="Zhang G.Q."/>
            <person name="Liu K.W."/>
            <person name="Li Z."/>
            <person name="Lohaus R."/>
            <person name="Hsiao Y.Y."/>
            <person name="Niu S.C."/>
            <person name="Wang J.Y."/>
            <person name="Lin Y.C."/>
            <person name="Xu Q."/>
            <person name="Chen L.J."/>
            <person name="Yoshida K."/>
            <person name="Fujiwara S."/>
            <person name="Wang Z.W."/>
            <person name="Zhang Y.Q."/>
            <person name="Mitsuda N."/>
            <person name="Wang M."/>
            <person name="Liu G.H."/>
            <person name="Pecoraro L."/>
            <person name="Huang H.X."/>
            <person name="Xiao X.J."/>
            <person name="Lin M."/>
            <person name="Wu X.Y."/>
            <person name="Wu W.L."/>
            <person name="Chen Y.Y."/>
            <person name="Chang S.B."/>
            <person name="Sakamoto S."/>
            <person name="Ohme-Takagi M."/>
            <person name="Yagi M."/>
            <person name="Zeng S.J."/>
            <person name="Shen C.Y."/>
            <person name="Yeh C.M."/>
            <person name="Luo Y.B."/>
            <person name="Tsai W.C."/>
            <person name="Van de Peer Y."/>
            <person name="Liu Z.J."/>
        </authorList>
    </citation>
    <scope>NUCLEOTIDE SEQUENCE [LARGE SCALE GENOMIC DNA]</scope>
    <source>
        <strain evidence="4">cv. Shenzhen</strain>
        <tissue evidence="3">Stem</tissue>
    </source>
</reference>
<dbReference type="InterPro" id="IPR050354">
    <property type="entry name" value="F-box/kelch-repeat_ARATH"/>
</dbReference>
<dbReference type="PANTHER" id="PTHR24414:SF23">
    <property type="entry name" value="F-BOX_KELCH-REPEAT PROTEIN SKIP6"/>
    <property type="match status" value="1"/>
</dbReference>
<dbReference type="Proteomes" id="UP000236161">
    <property type="component" value="Unassembled WGS sequence"/>
</dbReference>
<dbReference type="Pfam" id="PF00646">
    <property type="entry name" value="F-box"/>
    <property type="match status" value="1"/>
</dbReference>
<dbReference type="InterPro" id="IPR001810">
    <property type="entry name" value="F-box_dom"/>
</dbReference>
<dbReference type="PANTHER" id="PTHR24414">
    <property type="entry name" value="F-BOX/KELCH-REPEAT PROTEIN SKIP4"/>
    <property type="match status" value="1"/>
</dbReference>
<evidence type="ECO:0000259" key="1">
    <source>
        <dbReference type="Pfam" id="PF00646"/>
    </source>
</evidence>
<evidence type="ECO:0000313" key="4">
    <source>
        <dbReference type="Proteomes" id="UP000236161"/>
    </source>
</evidence>
<evidence type="ECO:0000259" key="2">
    <source>
        <dbReference type="Pfam" id="PF25210"/>
    </source>
</evidence>
<feature type="domain" description="F-box" evidence="1">
    <location>
        <begin position="21"/>
        <end position="58"/>
    </location>
</feature>
<dbReference type="InterPro" id="IPR057499">
    <property type="entry name" value="Kelch_FKB95"/>
</dbReference>
<proteinExistence type="predicted"/>
<dbReference type="InterPro" id="IPR036047">
    <property type="entry name" value="F-box-like_dom_sf"/>
</dbReference>
<organism evidence="3 4">
    <name type="scientific">Apostasia shenzhenica</name>
    <dbReference type="NCBI Taxonomy" id="1088818"/>
    <lineage>
        <taxon>Eukaryota</taxon>
        <taxon>Viridiplantae</taxon>
        <taxon>Streptophyta</taxon>
        <taxon>Embryophyta</taxon>
        <taxon>Tracheophyta</taxon>
        <taxon>Spermatophyta</taxon>
        <taxon>Magnoliopsida</taxon>
        <taxon>Liliopsida</taxon>
        <taxon>Asparagales</taxon>
        <taxon>Orchidaceae</taxon>
        <taxon>Apostasioideae</taxon>
        <taxon>Apostasia</taxon>
    </lineage>
</organism>
<accession>A0A2I0A6Z4</accession>
<name>A0A2I0A6Z4_9ASPA</name>
<dbReference type="SUPFAM" id="SSF117281">
    <property type="entry name" value="Kelch motif"/>
    <property type="match status" value="1"/>
</dbReference>
<dbReference type="SUPFAM" id="SSF81383">
    <property type="entry name" value="F-box domain"/>
    <property type="match status" value="1"/>
</dbReference>
<dbReference type="SMART" id="SM00612">
    <property type="entry name" value="Kelch"/>
    <property type="match status" value="2"/>
</dbReference>
<dbReference type="Gene3D" id="2.120.10.80">
    <property type="entry name" value="Kelch-type beta propeller"/>
    <property type="match status" value="1"/>
</dbReference>
<keyword evidence="4" id="KW-1185">Reference proteome</keyword>
<evidence type="ECO:0000313" key="3">
    <source>
        <dbReference type="EMBL" id="PKA51307.1"/>
    </source>
</evidence>
<dbReference type="Pfam" id="PF25210">
    <property type="entry name" value="Kelch_FKB95"/>
    <property type="match status" value="1"/>
</dbReference>
<gene>
    <name evidence="3" type="primary">SKIP6</name>
    <name evidence="3" type="ORF">AXF42_Ash002670</name>
</gene>
<protein>
    <submittedName>
        <fullName evidence="3">F-box/kelch-repeat protein SKIP6</fullName>
    </submittedName>
</protein>
<feature type="domain" description="FKB95-like N-terminal Kelch" evidence="2">
    <location>
        <begin position="96"/>
        <end position="353"/>
    </location>
</feature>
<dbReference type="EMBL" id="KZ452013">
    <property type="protein sequence ID" value="PKA51307.1"/>
    <property type="molecule type" value="Genomic_DNA"/>
</dbReference>
<dbReference type="CDD" id="cd22152">
    <property type="entry name" value="F-box_AtAFR-like"/>
    <property type="match status" value="1"/>
</dbReference>
<sequence>MADPLLMSPALPPQMPRLIPALPDDLAILCIARVPQYYHPCLAAVSRSWRSALRSPLLFAIRLEVDAAQPFLLINVRTPTDQSRWYLLDRLRQSPAASLLPLRSPPLPTALGSAVVALGPTLFLLGGSIHGIPSSAVQIFDARFNRWRLGPPMSSAREFAAAGAICGRIYAVGGCLPVNDYWAEEFESDTERWRRVPSPPEIREKWMHGNAVINGKLLAVADRGGLIYDPAAAMDVEQEKAWGPLPTALDLGWRGRAAVVGGVLYSYDFLGKIKGYDLAYDDWMPVDGVDKELPKFLHGATLANFGDLLCLVWEGRQSGRVRSKEMEIACAGIRISRTRTGGLQGSVEWSESVVLAIPKGSSIAHCISLEF</sequence>
<dbReference type="OrthoDB" id="45365at2759"/>
<dbReference type="InterPro" id="IPR015915">
    <property type="entry name" value="Kelch-typ_b-propeller"/>
</dbReference>
<dbReference type="STRING" id="1088818.A0A2I0A6Z4"/>
<dbReference type="AlphaFoldDB" id="A0A2I0A6Z4"/>
<dbReference type="InterPro" id="IPR006652">
    <property type="entry name" value="Kelch_1"/>
</dbReference>